<feature type="compositionally biased region" description="Basic and acidic residues" evidence="1">
    <location>
        <begin position="544"/>
        <end position="561"/>
    </location>
</feature>
<reference evidence="3" key="1">
    <citation type="submission" date="2025-08" db="UniProtKB">
        <authorList>
            <consortium name="RefSeq"/>
        </authorList>
    </citation>
    <scope>IDENTIFICATION</scope>
</reference>
<keyword evidence="2" id="KW-1185">Reference proteome</keyword>
<evidence type="ECO:0000313" key="2">
    <source>
        <dbReference type="Proteomes" id="UP000694888"/>
    </source>
</evidence>
<proteinExistence type="predicted"/>
<sequence>MSLSTHREDSSGYRDSLGEGRESREGSRCGGDSGLSMELSSLSAASSQNSELARQVYEQSKMKGILMYMMGPCGPGATLPKSESDEFSDLTSEMDFDELASERSRPDGGSSTDESGRDLLAASCVSSRKESKRQKHRPKSLNLSRSHSHTSSDEEEGPGSGGQEAGAAAASGKTSSSDVTSIGSGSSSSITLKNELGSKVRTTSGGENELSVAGSRGSEGLGAAGDSRGGKKGGGGGKDQHHLGSETMGKSLKEPTSLGSHDHLADGHAVNSPTPPRSPSWREGLESPPFSPRRRDSYPGKRRGSLSPKDKKTHFTYNDISPPSRQLSLDDLYGEASNSTHSALDNGIAGSQMPQRPSPMSPEEMKDSLVTTMGETLSFDMPNVRAKPPSSIPAPSATQPHHNDFQVTGSMPHSAPVMDLATYAATIANSTASLTSMSVSPTNLLPHTTSNSGGGLGEPMSPDSVESADSSSSPVSPGYYDNATPPSDDVEEVELADPASKSIDFQGSKRQKARPPSTDWSPVIDLSPILDVSPSVEEAEQEDMLAKQMEELERQRSREEAAAAYEDHDDDDHGVVAPPTAFFEPGKAFSPSQKKEIVDVIPRIPPPPSAKKLKQQLQEEQEEAEKEEDDNNGQTFTYSNTLRRCGNFEDISRLGSENSTIKTTADLSALDHVADDIDLHDAASEFPFLPCTSQAQMFPHSAPCISTSLSAFHAPSRHSDERQTEEQAATKLKDFEALITDEIHKIAEDMENIVKRGVSDLKPIPPPKPKRRLPDPELVLSPLSTKQQGVSEIPERKSVVIPSIKADDINDGSFSSKEGSFEDGNSGTTTTTASGKYLPRQDSTEKKKAKDLKAKPSPILIQHIEAEEQSVSPHYKVMESPPTPETKTIKREFSDSTSVSPSSSPDQDVYAFPSPVTPPDSDSSPPKPHSPSSPGTDFDEESSTRGGDDSARSPYGNNSMSPYRVGSPYDNAKPTAMPRSEHARASPLKGVQMAASQARQYDNGSTNGSSSQTCAESPPIVVRPPISPRKSIRKFDDAAKAAADSSPLYENVKDLTTQEYLEEQQKNAAALRGKSDAFSLPQQQTSIPKLDAPPSRDVLSSQFAGQPTEIFTYPVVGEFPARSRSSSAPPEELQALSEDAEAGASRPRSASVEHEGLETSMSVRDKIRAFEEPPVPRRRVSSLSSECVA</sequence>
<feature type="region of interest" description="Disordered" evidence="1">
    <location>
        <begin position="1"/>
        <end position="51"/>
    </location>
</feature>
<feature type="compositionally biased region" description="Basic and acidic residues" evidence="1">
    <location>
        <begin position="1"/>
        <end position="27"/>
    </location>
</feature>
<accession>A0ABM1AFU3</accession>
<feature type="compositionally biased region" description="Basic and acidic residues" evidence="1">
    <location>
        <begin position="842"/>
        <end position="854"/>
    </location>
</feature>
<evidence type="ECO:0000256" key="1">
    <source>
        <dbReference type="SAM" id="MobiDB-lite"/>
    </source>
</evidence>
<feature type="compositionally biased region" description="Low complexity" evidence="1">
    <location>
        <begin position="895"/>
        <end position="906"/>
    </location>
</feature>
<feature type="compositionally biased region" description="Polar residues" evidence="1">
    <location>
        <begin position="812"/>
        <end position="827"/>
    </location>
</feature>
<evidence type="ECO:0000313" key="3">
    <source>
        <dbReference type="RefSeq" id="XP_012946817.2"/>
    </source>
</evidence>
<feature type="region of interest" description="Disordered" evidence="1">
    <location>
        <begin position="69"/>
        <end position="413"/>
    </location>
</feature>
<feature type="compositionally biased region" description="Low complexity" evidence="1">
    <location>
        <begin position="1120"/>
        <end position="1130"/>
    </location>
</feature>
<feature type="compositionally biased region" description="Basic and acidic residues" evidence="1">
    <location>
        <begin position="1151"/>
        <end position="1175"/>
    </location>
</feature>
<dbReference type="GeneID" id="106014198"/>
<feature type="compositionally biased region" description="Polar residues" evidence="1">
    <location>
        <begin position="315"/>
        <end position="327"/>
    </location>
</feature>
<dbReference type="RefSeq" id="XP_012946817.2">
    <property type="nucleotide sequence ID" value="XM_013091363.2"/>
</dbReference>
<protein>
    <submittedName>
        <fullName evidence="3">Uncharacterized protein LOC106014198 isoform X1</fullName>
    </submittedName>
</protein>
<feature type="compositionally biased region" description="Basic residues" evidence="1">
    <location>
        <begin position="130"/>
        <end position="139"/>
    </location>
</feature>
<feature type="compositionally biased region" description="Acidic residues" evidence="1">
    <location>
        <begin position="85"/>
        <end position="99"/>
    </location>
</feature>
<feature type="compositionally biased region" description="Basic and acidic residues" evidence="1">
    <location>
        <begin position="942"/>
        <end position="951"/>
    </location>
</feature>
<feature type="compositionally biased region" description="Low complexity" evidence="1">
    <location>
        <begin position="461"/>
        <end position="477"/>
    </location>
</feature>
<feature type="region of interest" description="Disordered" evidence="1">
    <location>
        <begin position="1064"/>
        <end position="1100"/>
    </location>
</feature>
<feature type="compositionally biased region" description="Acidic residues" evidence="1">
    <location>
        <begin position="619"/>
        <end position="631"/>
    </location>
</feature>
<feature type="region of interest" description="Disordered" evidence="1">
    <location>
        <begin position="1120"/>
        <end position="1189"/>
    </location>
</feature>
<feature type="compositionally biased region" description="Polar residues" evidence="1">
    <location>
        <begin position="437"/>
        <end position="451"/>
    </location>
</feature>
<dbReference type="Proteomes" id="UP000694888">
    <property type="component" value="Unplaced"/>
</dbReference>
<feature type="compositionally biased region" description="Low complexity" evidence="1">
    <location>
        <begin position="165"/>
        <end position="191"/>
    </location>
</feature>
<feature type="region of interest" description="Disordered" evidence="1">
    <location>
        <begin position="437"/>
        <end position="638"/>
    </location>
</feature>
<gene>
    <name evidence="3" type="primary">LOC106014198</name>
</gene>
<feature type="compositionally biased region" description="Polar residues" evidence="1">
    <location>
        <begin position="994"/>
        <end position="1015"/>
    </location>
</feature>
<feature type="compositionally biased region" description="Low complexity" evidence="1">
    <location>
        <begin position="34"/>
        <end position="51"/>
    </location>
</feature>
<feature type="compositionally biased region" description="Low complexity" evidence="1">
    <location>
        <begin position="386"/>
        <end position="397"/>
    </location>
</feature>
<feature type="region of interest" description="Disordered" evidence="1">
    <location>
        <begin position="758"/>
        <end position="1029"/>
    </location>
</feature>
<organism evidence="2 3">
    <name type="scientific">Aplysia californica</name>
    <name type="common">California sea hare</name>
    <dbReference type="NCBI Taxonomy" id="6500"/>
    <lineage>
        <taxon>Eukaryota</taxon>
        <taxon>Metazoa</taxon>
        <taxon>Spiralia</taxon>
        <taxon>Lophotrochozoa</taxon>
        <taxon>Mollusca</taxon>
        <taxon>Gastropoda</taxon>
        <taxon>Heterobranchia</taxon>
        <taxon>Euthyneura</taxon>
        <taxon>Tectipleura</taxon>
        <taxon>Aplysiida</taxon>
        <taxon>Aplysioidea</taxon>
        <taxon>Aplysiidae</taxon>
        <taxon>Aplysia</taxon>
    </lineage>
</organism>
<name>A0ABM1AFU3_APLCA</name>